<accession>A0A0M0BTJ8</accession>
<keyword evidence="7 8" id="KW-0472">Membrane</keyword>
<evidence type="ECO:0000256" key="8">
    <source>
        <dbReference type="SAM" id="Phobius"/>
    </source>
</evidence>
<keyword evidence="5" id="KW-0378">Hydrolase</keyword>
<evidence type="ECO:0008006" key="11">
    <source>
        <dbReference type="Google" id="ProtNLM"/>
    </source>
</evidence>
<sequence length="307" mass="34238">MDWNKFVDEKPTNRYIIIASLVCALIPTIYVIATNFLGLDLSILQIGRGVFGVRGVTAENTPWDLLFLHWPISCEYIVFSFFFIGSIILAYKTKGLKILSISFALLSGIGIAYMFDTIYPFGVFRPLQAFALPTAAVAAGILDLLGYPVRLVFPMHSVESALPSLTVQMGGNSASVAIAWACAGVQSLLLYVLIILVFFKKSDISAFRKLAYFMIGLFGTFFVNVFRVISIIFVMLNEGNAAGMVFHNTYGELYSVVWIFLYILIVGVIQRFLLVERIKYSVHRIRSLLGIAKEKLISRVRTLIGKP</sequence>
<evidence type="ECO:0000256" key="1">
    <source>
        <dbReference type="ARBA" id="ARBA00004651"/>
    </source>
</evidence>
<dbReference type="GO" id="GO:0006508">
    <property type="term" value="P:proteolysis"/>
    <property type="evidence" value="ECO:0007669"/>
    <property type="project" value="UniProtKB-KW"/>
</dbReference>
<dbReference type="Proteomes" id="UP000054016">
    <property type="component" value="Unassembled WGS sequence"/>
</dbReference>
<name>A0A0M0BTJ8_9ARCH</name>
<keyword evidence="3" id="KW-0645">Protease</keyword>
<protein>
    <recommendedName>
        <fullName evidence="11">Exosortase/archaeosortase family protein</fullName>
    </recommendedName>
</protein>
<keyword evidence="2" id="KW-1003">Cell membrane</keyword>
<gene>
    <name evidence="9" type="ORF">AC478_02175</name>
</gene>
<keyword evidence="6 8" id="KW-1133">Transmembrane helix</keyword>
<organism evidence="9 10">
    <name type="scientific">miscellaneous Crenarchaeota group-1 archaeon SG8-32-3</name>
    <dbReference type="NCBI Taxonomy" id="1685125"/>
    <lineage>
        <taxon>Archaea</taxon>
        <taxon>Candidatus Bathyarchaeota</taxon>
        <taxon>MCG-1</taxon>
    </lineage>
</organism>
<evidence type="ECO:0000256" key="6">
    <source>
        <dbReference type="ARBA" id="ARBA00022989"/>
    </source>
</evidence>
<feature type="transmembrane region" description="Helical" evidence="8">
    <location>
        <begin position="177"/>
        <end position="199"/>
    </location>
</feature>
<dbReference type="InterPro" id="IPR026392">
    <property type="entry name" value="Exo/Archaeosortase_dom"/>
</dbReference>
<dbReference type="NCBIfam" id="TIGR04178">
    <property type="entry name" value="exo_archaeo"/>
    <property type="match status" value="1"/>
</dbReference>
<evidence type="ECO:0000256" key="7">
    <source>
        <dbReference type="ARBA" id="ARBA00023136"/>
    </source>
</evidence>
<comment type="caution">
    <text evidence="9">The sequence shown here is derived from an EMBL/GenBank/DDBJ whole genome shotgun (WGS) entry which is preliminary data.</text>
</comment>
<dbReference type="InterPro" id="IPR019127">
    <property type="entry name" value="Exosortase"/>
</dbReference>
<reference evidence="10" key="1">
    <citation type="submission" date="2015-06" db="EMBL/GenBank/DDBJ databases">
        <title>New insights into the roles of widespread benthic archaea in carbon and nitrogen cycling.</title>
        <authorList>
            <person name="Lazar C.S."/>
            <person name="Baker B.J."/>
            <person name="Seitz K.W."/>
            <person name="Hyde A.S."/>
            <person name="Dick G.J."/>
            <person name="Hinrichs K.-U."/>
            <person name="Teske A.P."/>
        </authorList>
    </citation>
    <scope>NUCLEOTIDE SEQUENCE [LARGE SCALE GENOMIC DNA]</scope>
</reference>
<dbReference type="EMBL" id="LFWV01000024">
    <property type="protein sequence ID" value="KON31789.1"/>
    <property type="molecule type" value="Genomic_DNA"/>
</dbReference>
<keyword evidence="4 8" id="KW-0812">Transmembrane</keyword>
<dbReference type="GO" id="GO:0005886">
    <property type="term" value="C:plasma membrane"/>
    <property type="evidence" value="ECO:0007669"/>
    <property type="project" value="UniProtKB-SubCell"/>
</dbReference>
<evidence type="ECO:0000256" key="3">
    <source>
        <dbReference type="ARBA" id="ARBA00022670"/>
    </source>
</evidence>
<dbReference type="AlphaFoldDB" id="A0A0M0BTJ8"/>
<evidence type="ECO:0000313" key="9">
    <source>
        <dbReference type="EMBL" id="KON31789.1"/>
    </source>
</evidence>
<dbReference type="Pfam" id="PF09721">
    <property type="entry name" value="Exosortase_EpsH"/>
    <property type="match status" value="1"/>
</dbReference>
<evidence type="ECO:0000256" key="2">
    <source>
        <dbReference type="ARBA" id="ARBA00022475"/>
    </source>
</evidence>
<proteinExistence type="predicted"/>
<dbReference type="GO" id="GO:0008233">
    <property type="term" value="F:peptidase activity"/>
    <property type="evidence" value="ECO:0007669"/>
    <property type="project" value="UniProtKB-KW"/>
</dbReference>
<comment type="subcellular location">
    <subcellularLocation>
        <location evidence="1">Cell membrane</location>
        <topology evidence="1">Multi-pass membrane protein</topology>
    </subcellularLocation>
</comment>
<feature type="transmembrane region" description="Helical" evidence="8">
    <location>
        <begin position="256"/>
        <end position="274"/>
    </location>
</feature>
<evidence type="ECO:0000256" key="4">
    <source>
        <dbReference type="ARBA" id="ARBA00022692"/>
    </source>
</evidence>
<evidence type="ECO:0000256" key="5">
    <source>
        <dbReference type="ARBA" id="ARBA00022801"/>
    </source>
</evidence>
<feature type="transmembrane region" description="Helical" evidence="8">
    <location>
        <begin position="12"/>
        <end position="33"/>
    </location>
</feature>
<feature type="transmembrane region" description="Helical" evidence="8">
    <location>
        <begin position="98"/>
        <end position="115"/>
    </location>
</feature>
<evidence type="ECO:0000313" key="10">
    <source>
        <dbReference type="Proteomes" id="UP000054016"/>
    </source>
</evidence>
<feature type="transmembrane region" description="Helical" evidence="8">
    <location>
        <begin position="211"/>
        <end position="236"/>
    </location>
</feature>
<feature type="transmembrane region" description="Helical" evidence="8">
    <location>
        <begin position="70"/>
        <end position="91"/>
    </location>
</feature>